<accession>A0ABS8D7U4</accession>
<keyword evidence="2" id="KW-1185">Reference proteome</keyword>
<organism evidence="1 2">
    <name type="scientific">Leeia speluncae</name>
    <dbReference type="NCBI Taxonomy" id="2884804"/>
    <lineage>
        <taxon>Bacteria</taxon>
        <taxon>Pseudomonadati</taxon>
        <taxon>Pseudomonadota</taxon>
        <taxon>Betaproteobacteria</taxon>
        <taxon>Neisseriales</taxon>
        <taxon>Leeiaceae</taxon>
        <taxon>Leeia</taxon>
    </lineage>
</organism>
<evidence type="ECO:0000313" key="2">
    <source>
        <dbReference type="Proteomes" id="UP001165395"/>
    </source>
</evidence>
<proteinExistence type="predicted"/>
<protein>
    <submittedName>
        <fullName evidence="1">HK97 gp10 family phage protein</fullName>
    </submittedName>
</protein>
<reference evidence="1" key="1">
    <citation type="submission" date="2021-10" db="EMBL/GenBank/DDBJ databases">
        <title>The complete genome sequence of Leeia sp. TBRC 13508.</title>
        <authorList>
            <person name="Charoenyingcharoen P."/>
            <person name="Yukphan P."/>
        </authorList>
    </citation>
    <scope>NUCLEOTIDE SEQUENCE</scope>
    <source>
        <strain evidence="1">TBRC 13508</strain>
    </source>
</reference>
<dbReference type="EMBL" id="JAJBZT010000006">
    <property type="protein sequence ID" value="MCB6184284.1"/>
    <property type="molecule type" value="Genomic_DNA"/>
</dbReference>
<dbReference type="Pfam" id="PF04883">
    <property type="entry name" value="HK97-gp10_like"/>
    <property type="match status" value="1"/>
</dbReference>
<sequence length="156" mass="17083">MLKVSAESTRVFDTLKPLPEMALSKAALKRVGLAGGGVIKREAMQMAPRLTGRLSRSIIAWVPKSADGDVLVKVGPKIDRARVENRGILSKKLAGRRKGKKVIYVVPWYGRFLEFGTKYIQPRPFMVPAATASENATLTAMYDRAVEESVAVLGKL</sequence>
<dbReference type="NCBIfam" id="TIGR01725">
    <property type="entry name" value="phge_HK97_gp10"/>
    <property type="match status" value="1"/>
</dbReference>
<gene>
    <name evidence="1" type="ORF">LIN78_12085</name>
</gene>
<dbReference type="InterPro" id="IPR010064">
    <property type="entry name" value="HK97-gp10_tail"/>
</dbReference>
<comment type="caution">
    <text evidence="1">The sequence shown here is derived from an EMBL/GenBank/DDBJ whole genome shotgun (WGS) entry which is preliminary data.</text>
</comment>
<dbReference type="RefSeq" id="WP_227181095.1">
    <property type="nucleotide sequence ID" value="NZ_JAJBZT010000006.1"/>
</dbReference>
<dbReference type="Proteomes" id="UP001165395">
    <property type="component" value="Unassembled WGS sequence"/>
</dbReference>
<evidence type="ECO:0000313" key="1">
    <source>
        <dbReference type="EMBL" id="MCB6184284.1"/>
    </source>
</evidence>
<name>A0ABS8D7U4_9NEIS</name>